<name>A0A7S3JQU1_9STRA</name>
<evidence type="ECO:0000313" key="1">
    <source>
        <dbReference type="EMBL" id="CAE0361999.1"/>
    </source>
</evidence>
<gene>
    <name evidence="1" type="ORF">ALAG00032_LOCUS2737</name>
</gene>
<reference evidence="1" key="1">
    <citation type="submission" date="2021-01" db="EMBL/GenBank/DDBJ databases">
        <authorList>
            <person name="Corre E."/>
            <person name="Pelletier E."/>
            <person name="Niang G."/>
            <person name="Scheremetjew M."/>
            <person name="Finn R."/>
            <person name="Kale V."/>
            <person name="Holt S."/>
            <person name="Cochrane G."/>
            <person name="Meng A."/>
            <person name="Brown T."/>
            <person name="Cohen L."/>
        </authorList>
    </citation>
    <scope>NUCLEOTIDE SEQUENCE</scope>
    <source>
        <strain evidence="1">CCMP1510</strain>
    </source>
</reference>
<dbReference type="AlphaFoldDB" id="A0A7S3JQU1"/>
<sequence length="343" mass="39476">MITRGQDSKKRRLAPPLELQRDILVYCGGVALAKFACTCRHNLKVSDEAAEKSLTKLTTLFLGHPALSDDWMSRAHLLSVFTDTPGVLEMWTGHTPMAYHAVPRAGLLRSVDSERTDYRRPDHRAYALKTALKYGDAALVEGVLGRMTEKERLENRLPDIHNLSEDVREHYDRWFTSYTTVDDLMTYLASPWIRSRVFRPFPRYNPIPQSKACTISETWRDSTDRSVRQTYLHRRPRSGVDPEDDVHIWKDGTQLLLHFIQLEKQGKPLAFPGISDQAVLKRFLNSALRHLAYNRVSRLLKLMNPLIHVEDMDPDIILDLGHSILEDNDEDDDEMVDEDAEDD</sequence>
<organism evidence="1">
    <name type="scientific">Aureoumbra lagunensis</name>
    <dbReference type="NCBI Taxonomy" id="44058"/>
    <lineage>
        <taxon>Eukaryota</taxon>
        <taxon>Sar</taxon>
        <taxon>Stramenopiles</taxon>
        <taxon>Ochrophyta</taxon>
        <taxon>Pelagophyceae</taxon>
        <taxon>Pelagomonadales</taxon>
        <taxon>Aureoumbra</taxon>
    </lineage>
</organism>
<dbReference type="EMBL" id="HBIJ01003846">
    <property type="protein sequence ID" value="CAE0361999.1"/>
    <property type="molecule type" value="Transcribed_RNA"/>
</dbReference>
<accession>A0A7S3JQU1</accession>
<proteinExistence type="predicted"/>
<protein>
    <submittedName>
        <fullName evidence="1">Uncharacterized protein</fullName>
    </submittedName>
</protein>